<name>A0A1V9G2A4_9BACT</name>
<dbReference type="Pfam" id="PF18818">
    <property type="entry name" value="MPTase-PolyVal"/>
    <property type="match status" value="1"/>
</dbReference>
<reference evidence="2 3" key="1">
    <citation type="submission" date="2016-03" db="EMBL/GenBank/DDBJ databases">
        <title>Niastella vici sp. nov., isolated from farmland soil.</title>
        <authorList>
            <person name="Chen L."/>
            <person name="Wang D."/>
            <person name="Yang S."/>
            <person name="Wang G."/>
        </authorList>
    </citation>
    <scope>NUCLEOTIDE SEQUENCE [LARGE SCALE GENOMIC DNA]</scope>
    <source>
        <strain evidence="2 3">DJ57</strain>
    </source>
</reference>
<comment type="caution">
    <text evidence="2">The sequence shown here is derived from an EMBL/GenBank/DDBJ whole genome shotgun (WGS) entry which is preliminary data.</text>
</comment>
<dbReference type="AlphaFoldDB" id="A0A1V9G2A4"/>
<accession>A0A1V9G2A4</accession>
<sequence>MTTKNTSALDSAYVIVNAIFSEKLARGEIPWHASCNEYPKDIDGQLFRGVNVWLLTYLQYSRHVFLTPEQIEARNLCLKISAKKEHFIITSIKGKKNRSLGVCEVYNVDQVEGLNTKKFPQAHPAPRYLRLYTDIYDLMPNPPNVIDKGSNLYYDIEADTIHLPLPDSFKNDRQWYSALFYALVLSTYHPSRLNRQSPEHRYSLDRRLFSCDELAIEMGCSLLCSYTGIEPWYLVEHYKNAEGWLRKIESDPMLVSMAALLADQSVSYILNLTYQ</sequence>
<dbReference type="InterPro" id="IPR041459">
    <property type="entry name" value="MPTase-PolyVal"/>
</dbReference>
<dbReference type="OrthoDB" id="9792687at2"/>
<dbReference type="STRING" id="1703345.A3860_18505"/>
<keyword evidence="3" id="KW-1185">Reference proteome</keyword>
<dbReference type="Proteomes" id="UP000192796">
    <property type="component" value="Unassembled WGS sequence"/>
</dbReference>
<evidence type="ECO:0000313" key="2">
    <source>
        <dbReference type="EMBL" id="OQP64751.1"/>
    </source>
</evidence>
<protein>
    <recommendedName>
        <fullName evidence="1">Polyvalent protein metallopeptidase domain-containing protein</fullName>
    </recommendedName>
</protein>
<evidence type="ECO:0000313" key="3">
    <source>
        <dbReference type="Proteomes" id="UP000192796"/>
    </source>
</evidence>
<evidence type="ECO:0000259" key="1">
    <source>
        <dbReference type="Pfam" id="PF18818"/>
    </source>
</evidence>
<dbReference type="RefSeq" id="WP_081146564.1">
    <property type="nucleotide sequence ID" value="NZ_LVYD01000041.1"/>
</dbReference>
<organism evidence="2 3">
    <name type="scientific">Niastella vici</name>
    <dbReference type="NCBI Taxonomy" id="1703345"/>
    <lineage>
        <taxon>Bacteria</taxon>
        <taxon>Pseudomonadati</taxon>
        <taxon>Bacteroidota</taxon>
        <taxon>Chitinophagia</taxon>
        <taxon>Chitinophagales</taxon>
        <taxon>Chitinophagaceae</taxon>
        <taxon>Niastella</taxon>
    </lineage>
</organism>
<feature type="domain" description="Polyvalent protein metallopeptidase" evidence="1">
    <location>
        <begin position="147"/>
        <end position="259"/>
    </location>
</feature>
<gene>
    <name evidence="2" type="ORF">A3860_18505</name>
</gene>
<dbReference type="EMBL" id="LVYD01000041">
    <property type="protein sequence ID" value="OQP64751.1"/>
    <property type="molecule type" value="Genomic_DNA"/>
</dbReference>
<proteinExistence type="predicted"/>